<dbReference type="PANTHER" id="PTHR43798:SF31">
    <property type="entry name" value="AB HYDROLASE SUPERFAMILY PROTEIN YCLE"/>
    <property type="match status" value="1"/>
</dbReference>
<evidence type="ECO:0000259" key="2">
    <source>
        <dbReference type="Pfam" id="PF00561"/>
    </source>
</evidence>
<proteinExistence type="predicted"/>
<dbReference type="InterPro" id="IPR050266">
    <property type="entry name" value="AB_hydrolase_sf"/>
</dbReference>
<dbReference type="GO" id="GO:0016020">
    <property type="term" value="C:membrane"/>
    <property type="evidence" value="ECO:0007669"/>
    <property type="project" value="TreeGrafter"/>
</dbReference>
<dbReference type="Pfam" id="PF00561">
    <property type="entry name" value="Abhydrolase_1"/>
    <property type="match status" value="1"/>
</dbReference>
<dbReference type="PRINTS" id="PR00111">
    <property type="entry name" value="ABHYDROLASE"/>
</dbReference>
<sequence>MDFAAMPAEWPHAAHSRMVACAPHRWHVQVMGAGPVVLLLHGAGGATHSWRDLMPLLAGQYTVVAVDLPGQGFSRAGSRSRLSLDAMAADLGALMADQGWNVAAIVGHSAGAALALRMAQGGGPRAVVALNGALGKFRGLAGWLFPAMAKMLALNPLSAALFARTAGSGQSVRSLISGTGSTLDARGLELYRALVRDRGHVDGTLGMMAGWRLDALLEALPYIHTPTLFIAAENDRAVPPDTSDQAAARMGNARCIRLAGLGHLAHEEAPEVVAPLILAFLAEMVVSDD</sequence>
<keyword evidence="1" id="KW-0378">Hydrolase</keyword>
<keyword evidence="4" id="KW-1185">Reference proteome</keyword>
<dbReference type="GO" id="GO:0016787">
    <property type="term" value="F:hydrolase activity"/>
    <property type="evidence" value="ECO:0007669"/>
    <property type="project" value="UniProtKB-KW"/>
</dbReference>
<name>A0A1H2QIM0_9RHOB</name>
<dbReference type="OrthoDB" id="9804723at2"/>
<dbReference type="RefSeq" id="WP_092884196.1">
    <property type="nucleotide sequence ID" value="NZ_CP061498.1"/>
</dbReference>
<evidence type="ECO:0000256" key="1">
    <source>
        <dbReference type="ARBA" id="ARBA00022801"/>
    </source>
</evidence>
<dbReference type="InterPro" id="IPR000639">
    <property type="entry name" value="Epox_hydrolase-like"/>
</dbReference>
<dbReference type="Proteomes" id="UP000198539">
    <property type="component" value="Unassembled WGS sequence"/>
</dbReference>
<dbReference type="InterPro" id="IPR017497">
    <property type="entry name" value="BchO"/>
</dbReference>
<organism evidence="3 4">
    <name type="scientific">Roseicitreum antarcticum</name>
    <dbReference type="NCBI Taxonomy" id="564137"/>
    <lineage>
        <taxon>Bacteria</taxon>
        <taxon>Pseudomonadati</taxon>
        <taxon>Pseudomonadota</taxon>
        <taxon>Alphaproteobacteria</taxon>
        <taxon>Rhodobacterales</taxon>
        <taxon>Paracoccaceae</taxon>
        <taxon>Roseicitreum</taxon>
    </lineage>
</organism>
<dbReference type="STRING" id="564137.SAMN04488238_10120"/>
<evidence type="ECO:0000313" key="4">
    <source>
        <dbReference type="Proteomes" id="UP000198539"/>
    </source>
</evidence>
<accession>A0A1H2QIM0</accession>
<feature type="domain" description="AB hydrolase-1" evidence="2">
    <location>
        <begin position="35"/>
        <end position="270"/>
    </location>
</feature>
<dbReference type="PANTHER" id="PTHR43798">
    <property type="entry name" value="MONOACYLGLYCEROL LIPASE"/>
    <property type="match status" value="1"/>
</dbReference>
<dbReference type="PRINTS" id="PR00412">
    <property type="entry name" value="EPOXHYDRLASE"/>
</dbReference>
<reference evidence="3 4" key="1">
    <citation type="submission" date="2016-10" db="EMBL/GenBank/DDBJ databases">
        <authorList>
            <person name="de Groot N.N."/>
        </authorList>
    </citation>
    <scope>NUCLEOTIDE SEQUENCE [LARGE SCALE GENOMIC DNA]</scope>
    <source>
        <strain evidence="3 4">CGMCC 1.8894</strain>
    </source>
</reference>
<dbReference type="InterPro" id="IPR000073">
    <property type="entry name" value="AB_hydrolase_1"/>
</dbReference>
<dbReference type="InterPro" id="IPR029058">
    <property type="entry name" value="AB_hydrolase_fold"/>
</dbReference>
<dbReference type="EMBL" id="FNOM01000001">
    <property type="protein sequence ID" value="SDW06986.1"/>
    <property type="molecule type" value="Genomic_DNA"/>
</dbReference>
<dbReference type="Gene3D" id="3.40.50.1820">
    <property type="entry name" value="alpha/beta hydrolase"/>
    <property type="match status" value="1"/>
</dbReference>
<evidence type="ECO:0000313" key="3">
    <source>
        <dbReference type="EMBL" id="SDW06986.1"/>
    </source>
</evidence>
<dbReference type="NCBIfam" id="TIGR03056">
    <property type="entry name" value="bchO_mg_che_rel"/>
    <property type="match status" value="1"/>
</dbReference>
<protein>
    <submittedName>
        <fullName evidence="3">Magnesium chelatase accessory protein</fullName>
    </submittedName>
</protein>
<dbReference type="SUPFAM" id="SSF53474">
    <property type="entry name" value="alpha/beta-Hydrolases"/>
    <property type="match status" value="1"/>
</dbReference>
<dbReference type="AlphaFoldDB" id="A0A1H2QIM0"/>
<gene>
    <name evidence="3" type="ORF">SAMN04488238_10120</name>
</gene>